<dbReference type="Pfam" id="PF13855">
    <property type="entry name" value="LRR_8"/>
    <property type="match status" value="1"/>
</dbReference>
<dbReference type="AlphaFoldDB" id="A0A5C6PM75"/>
<feature type="domain" description="Ig-like" evidence="6">
    <location>
        <begin position="298"/>
        <end position="387"/>
    </location>
</feature>
<dbReference type="SMART" id="SM00409">
    <property type="entry name" value="IG"/>
    <property type="match status" value="1"/>
</dbReference>
<evidence type="ECO:0000256" key="3">
    <source>
        <dbReference type="ARBA" id="ARBA00022737"/>
    </source>
</evidence>
<dbReference type="Pfam" id="PF07679">
    <property type="entry name" value="I-set"/>
    <property type="match status" value="1"/>
</dbReference>
<dbReference type="InterPro" id="IPR032675">
    <property type="entry name" value="LRR_dom_sf"/>
</dbReference>
<dbReference type="PANTHER" id="PTHR24366">
    <property type="entry name" value="IG(IMMUNOGLOBULIN) AND LRR(LEUCINE RICH REPEAT) DOMAINS"/>
    <property type="match status" value="1"/>
</dbReference>
<sequence>MAVHPASSSSLPRPTLPSLPLTLPEVSGVSDPCYGAPPFLHGAGEKEGGSSPPPPCPQRPIARLLLLLLHTAAAQYQTQTSWAWQLCQGRTTVTKSFSPSSLPLCWVNRRDSGSISSCSASPFPLTRSDYGQGTSGPGMCPVPVAFPAQPGTSSCPGRLPVILQESENVTEIYIENQGGLENLTLMDLAHYRELRNLTITSCKLRLISANAFQQNLKLQYVNLAFNSLEHISWRVFHFLPLLNLVLRDNPLVCSCDLHWLQQWQLTDRGDVNSQMLSCLSGDQYVPLSTLIIDNCSLPVVNIVSSQSKIQEGGNLTFECYVTGSPTPSVRWQTEELYSKFVIPKVNWSFTSELVLHLTNVSSRDNLHNLTCEAENQAGLGEDMVQLDIECKCLEK</sequence>
<dbReference type="FunFam" id="3.80.10.10:FF:000163">
    <property type="entry name" value="Tyrosine-protein kinase receptor"/>
    <property type="match status" value="1"/>
</dbReference>
<comment type="caution">
    <text evidence="7">The sequence shown here is derived from an EMBL/GenBank/DDBJ whole genome shotgun (WGS) entry which is preliminary data.</text>
</comment>
<organism evidence="7 8">
    <name type="scientific">Takifugu flavidus</name>
    <name type="common">sansaifugu</name>
    <dbReference type="NCBI Taxonomy" id="433684"/>
    <lineage>
        <taxon>Eukaryota</taxon>
        <taxon>Metazoa</taxon>
        <taxon>Chordata</taxon>
        <taxon>Craniata</taxon>
        <taxon>Vertebrata</taxon>
        <taxon>Euteleostomi</taxon>
        <taxon>Actinopterygii</taxon>
        <taxon>Neopterygii</taxon>
        <taxon>Teleostei</taxon>
        <taxon>Neoteleostei</taxon>
        <taxon>Acanthomorphata</taxon>
        <taxon>Eupercaria</taxon>
        <taxon>Tetraodontiformes</taxon>
        <taxon>Tetradontoidea</taxon>
        <taxon>Tetraodontidae</taxon>
        <taxon>Takifugu</taxon>
    </lineage>
</organism>
<proteinExistence type="predicted"/>
<dbReference type="GO" id="GO:0004714">
    <property type="term" value="F:transmembrane receptor protein tyrosine kinase activity"/>
    <property type="evidence" value="ECO:0007669"/>
    <property type="project" value="InterPro"/>
</dbReference>
<dbReference type="InterPro" id="IPR013098">
    <property type="entry name" value="Ig_I-set"/>
</dbReference>
<keyword evidence="5" id="KW-0325">Glycoprotein</keyword>
<keyword evidence="2" id="KW-0732">Signal</keyword>
<dbReference type="Proteomes" id="UP000324091">
    <property type="component" value="Chromosome 10"/>
</dbReference>
<name>A0A5C6PM75_9TELE</name>
<dbReference type="SMART" id="SM00082">
    <property type="entry name" value="LRRCT"/>
    <property type="match status" value="1"/>
</dbReference>
<dbReference type="InterPro" id="IPR001611">
    <property type="entry name" value="Leu-rich_rpt"/>
</dbReference>
<dbReference type="InterPro" id="IPR036179">
    <property type="entry name" value="Ig-like_dom_sf"/>
</dbReference>
<dbReference type="EMBL" id="RHFK02000002">
    <property type="protein sequence ID" value="TWW80036.1"/>
    <property type="molecule type" value="Genomic_DNA"/>
</dbReference>
<dbReference type="InterPro" id="IPR007110">
    <property type="entry name" value="Ig-like_dom"/>
</dbReference>
<dbReference type="PANTHER" id="PTHR24366:SF129">
    <property type="entry name" value="LEUCINE RICH REPEAT CONTAINING 24"/>
    <property type="match status" value="1"/>
</dbReference>
<dbReference type="InterPro" id="IPR013783">
    <property type="entry name" value="Ig-like_fold"/>
</dbReference>
<gene>
    <name evidence="7" type="ORF">D4764_10G0010660</name>
</gene>
<evidence type="ECO:0000256" key="4">
    <source>
        <dbReference type="ARBA" id="ARBA00023157"/>
    </source>
</evidence>
<evidence type="ECO:0000256" key="1">
    <source>
        <dbReference type="ARBA" id="ARBA00022614"/>
    </source>
</evidence>
<dbReference type="InterPro" id="IPR031635">
    <property type="entry name" value="NTRK_LRRCT"/>
</dbReference>
<evidence type="ECO:0000256" key="5">
    <source>
        <dbReference type="ARBA" id="ARBA00023180"/>
    </source>
</evidence>
<accession>A0A5C6PM75</accession>
<dbReference type="SMART" id="SM00408">
    <property type="entry name" value="IGc2"/>
    <property type="match status" value="1"/>
</dbReference>
<dbReference type="PROSITE" id="PS50835">
    <property type="entry name" value="IG_LIKE"/>
    <property type="match status" value="1"/>
</dbReference>
<dbReference type="InterPro" id="IPR020777">
    <property type="entry name" value="NTRK"/>
</dbReference>
<dbReference type="Gene3D" id="2.60.40.10">
    <property type="entry name" value="Immunoglobulins"/>
    <property type="match status" value="1"/>
</dbReference>
<dbReference type="GO" id="GO:0005886">
    <property type="term" value="C:plasma membrane"/>
    <property type="evidence" value="ECO:0007669"/>
    <property type="project" value="InterPro"/>
</dbReference>
<evidence type="ECO:0000256" key="2">
    <source>
        <dbReference type="ARBA" id="ARBA00022729"/>
    </source>
</evidence>
<dbReference type="Gene3D" id="3.80.10.10">
    <property type="entry name" value="Ribonuclease Inhibitor"/>
    <property type="match status" value="1"/>
</dbReference>
<protein>
    <recommendedName>
        <fullName evidence="6">Ig-like domain-containing protein</fullName>
    </recommendedName>
</protein>
<keyword evidence="3" id="KW-0677">Repeat</keyword>
<keyword evidence="1" id="KW-0433">Leucine-rich repeat</keyword>
<evidence type="ECO:0000313" key="8">
    <source>
        <dbReference type="Proteomes" id="UP000324091"/>
    </source>
</evidence>
<keyword evidence="8" id="KW-1185">Reference proteome</keyword>
<reference evidence="7 8" key="1">
    <citation type="submission" date="2019-04" db="EMBL/GenBank/DDBJ databases">
        <title>Chromosome genome assembly for Takifugu flavidus.</title>
        <authorList>
            <person name="Xiao S."/>
        </authorList>
    </citation>
    <scope>NUCLEOTIDE SEQUENCE [LARGE SCALE GENOMIC DNA]</scope>
    <source>
        <strain evidence="7">HTHZ2018</strain>
        <tissue evidence="7">Muscle</tissue>
    </source>
</reference>
<dbReference type="PRINTS" id="PR01939">
    <property type="entry name" value="NTKRECEPTOR"/>
</dbReference>
<dbReference type="InterPro" id="IPR003598">
    <property type="entry name" value="Ig_sub2"/>
</dbReference>
<dbReference type="Pfam" id="PF16920">
    <property type="entry name" value="LRRCT_2"/>
    <property type="match status" value="1"/>
</dbReference>
<dbReference type="SUPFAM" id="SSF52058">
    <property type="entry name" value="L domain-like"/>
    <property type="match status" value="1"/>
</dbReference>
<dbReference type="GO" id="GO:0007169">
    <property type="term" value="P:cell surface receptor protein tyrosine kinase signaling pathway"/>
    <property type="evidence" value="ECO:0007669"/>
    <property type="project" value="InterPro"/>
</dbReference>
<dbReference type="InterPro" id="IPR003599">
    <property type="entry name" value="Ig_sub"/>
</dbReference>
<evidence type="ECO:0000259" key="6">
    <source>
        <dbReference type="PROSITE" id="PS50835"/>
    </source>
</evidence>
<dbReference type="SUPFAM" id="SSF48726">
    <property type="entry name" value="Immunoglobulin"/>
    <property type="match status" value="1"/>
</dbReference>
<dbReference type="GO" id="GO:0005524">
    <property type="term" value="F:ATP binding"/>
    <property type="evidence" value="ECO:0007669"/>
    <property type="project" value="InterPro"/>
</dbReference>
<evidence type="ECO:0000313" key="7">
    <source>
        <dbReference type="EMBL" id="TWW80036.1"/>
    </source>
</evidence>
<dbReference type="InterPro" id="IPR000483">
    <property type="entry name" value="Cys-rich_flank_reg_C"/>
</dbReference>
<keyword evidence="4" id="KW-1015">Disulfide bond</keyword>